<comment type="subcellular location">
    <subcellularLocation>
        <location evidence="1">Membrane</location>
        <topology evidence="1">Multi-pass membrane protein</topology>
    </subcellularLocation>
</comment>
<keyword evidence="11" id="KW-0407">Ion channel</keyword>
<organism evidence="15 16">
    <name type="scientific">Takifugu flavidus</name>
    <name type="common">sansaifugu</name>
    <dbReference type="NCBI Taxonomy" id="433684"/>
    <lineage>
        <taxon>Eukaryota</taxon>
        <taxon>Metazoa</taxon>
        <taxon>Chordata</taxon>
        <taxon>Craniata</taxon>
        <taxon>Vertebrata</taxon>
        <taxon>Euteleostomi</taxon>
        <taxon>Actinopterygii</taxon>
        <taxon>Neopterygii</taxon>
        <taxon>Teleostei</taxon>
        <taxon>Neoteleostei</taxon>
        <taxon>Acanthomorphata</taxon>
        <taxon>Eupercaria</taxon>
        <taxon>Tetraodontiformes</taxon>
        <taxon>Tetradontoidea</taxon>
        <taxon>Tetraodontidae</taxon>
        <taxon>Takifugu</taxon>
    </lineage>
</organism>
<comment type="caution">
    <text evidence="15">The sequence shown here is derived from an EMBL/GenBank/DDBJ whole genome shotgun (WGS) entry which is preliminary data.</text>
</comment>
<evidence type="ECO:0000313" key="16">
    <source>
        <dbReference type="Proteomes" id="UP000324091"/>
    </source>
</evidence>
<evidence type="ECO:0000256" key="7">
    <source>
        <dbReference type="ARBA" id="ARBA00022882"/>
    </source>
</evidence>
<evidence type="ECO:0000259" key="14">
    <source>
        <dbReference type="Pfam" id="PF00520"/>
    </source>
</evidence>
<reference evidence="15 16" key="1">
    <citation type="submission" date="2019-04" db="EMBL/GenBank/DDBJ databases">
        <title>Chromosome genome assembly for Takifugu flavidus.</title>
        <authorList>
            <person name="Xiao S."/>
        </authorList>
    </citation>
    <scope>NUCLEOTIDE SEQUENCE [LARGE SCALE GENOMIC DNA]</scope>
    <source>
        <strain evidence="15">HTHZ2018</strain>
        <tissue evidence="15">Muscle</tissue>
    </source>
</reference>
<keyword evidence="8 13" id="KW-1133">Transmembrane helix</keyword>
<evidence type="ECO:0000256" key="3">
    <source>
        <dbReference type="ARBA" id="ARBA00022568"/>
    </source>
</evidence>
<dbReference type="GO" id="GO:0005891">
    <property type="term" value="C:voltage-gated calcium channel complex"/>
    <property type="evidence" value="ECO:0007669"/>
    <property type="project" value="TreeGrafter"/>
</dbReference>
<keyword evidence="7" id="KW-0851">Voltage-gated channel</keyword>
<evidence type="ECO:0000256" key="2">
    <source>
        <dbReference type="ARBA" id="ARBA00022448"/>
    </source>
</evidence>
<evidence type="ECO:0000256" key="10">
    <source>
        <dbReference type="ARBA" id="ARBA00023136"/>
    </source>
</evidence>
<keyword evidence="2" id="KW-0813">Transport</keyword>
<feature type="transmembrane region" description="Helical" evidence="13">
    <location>
        <begin position="88"/>
        <end position="108"/>
    </location>
</feature>
<dbReference type="EMBL" id="RHFK02000010">
    <property type="protein sequence ID" value="TWW69856.1"/>
    <property type="molecule type" value="Genomic_DNA"/>
</dbReference>
<feature type="region of interest" description="Disordered" evidence="12">
    <location>
        <begin position="165"/>
        <end position="188"/>
    </location>
</feature>
<keyword evidence="9" id="KW-0406">Ion transport</keyword>
<keyword evidence="6" id="KW-0106">Calcium</keyword>
<dbReference type="AlphaFoldDB" id="A0A5C6NRW1"/>
<dbReference type="Gene3D" id="1.20.120.350">
    <property type="entry name" value="Voltage-gated potassium channels. Chain C"/>
    <property type="match status" value="1"/>
</dbReference>
<dbReference type="SUPFAM" id="SSF81324">
    <property type="entry name" value="Voltage-gated potassium channels"/>
    <property type="match status" value="1"/>
</dbReference>
<evidence type="ECO:0000256" key="11">
    <source>
        <dbReference type="ARBA" id="ARBA00023303"/>
    </source>
</evidence>
<evidence type="ECO:0000313" key="15">
    <source>
        <dbReference type="EMBL" id="TWW69856.1"/>
    </source>
</evidence>
<dbReference type="FunFam" id="1.20.120.350:FF:000012">
    <property type="entry name" value="Voltage-dependent T-type calcium channel subunit alpha"/>
    <property type="match status" value="1"/>
</dbReference>
<evidence type="ECO:0000256" key="8">
    <source>
        <dbReference type="ARBA" id="ARBA00022989"/>
    </source>
</evidence>
<dbReference type="Pfam" id="PF00520">
    <property type="entry name" value="Ion_trans"/>
    <property type="match status" value="1"/>
</dbReference>
<evidence type="ECO:0000256" key="5">
    <source>
        <dbReference type="ARBA" id="ARBA00022692"/>
    </source>
</evidence>
<dbReference type="GO" id="GO:0008331">
    <property type="term" value="F:high voltage-gated calcium channel activity"/>
    <property type="evidence" value="ECO:0007669"/>
    <property type="project" value="TreeGrafter"/>
</dbReference>
<gene>
    <name evidence="15" type="ORF">D4764_18G0006620</name>
</gene>
<sequence length="188" mass="21069">MSSVKLMKVHLSLRPSVPPSICPSSTCLSIQYVPTAALLLDLRTVSTWFERITIMVILLNCVTLGMYQPCENIDCASDHCQILQAFDAFIYIFFALEMVVKMVALGIFGRRCYLGDTWNRLDFFIVMAGMVEYSLDLQNINLSAIRTVRVLRPLKAINRVPNHDSADVAPGLQRGPDKSQNSDSLRVP</sequence>
<dbReference type="InterPro" id="IPR050599">
    <property type="entry name" value="VDCC_alpha-1_subunit"/>
</dbReference>
<keyword evidence="4" id="KW-0107">Calcium channel</keyword>
<accession>A0A5C6NRW1</accession>
<protein>
    <submittedName>
        <fullName evidence="15">Voltage-dependent T-type calcium channel subunit alpha-1I</fullName>
    </submittedName>
</protein>
<dbReference type="PANTHER" id="PTHR45628">
    <property type="entry name" value="VOLTAGE-DEPENDENT CALCIUM CHANNEL TYPE A SUBUNIT ALPHA-1"/>
    <property type="match status" value="1"/>
</dbReference>
<evidence type="ECO:0000256" key="12">
    <source>
        <dbReference type="SAM" id="MobiDB-lite"/>
    </source>
</evidence>
<evidence type="ECO:0000256" key="9">
    <source>
        <dbReference type="ARBA" id="ARBA00023065"/>
    </source>
</evidence>
<keyword evidence="16" id="KW-1185">Reference proteome</keyword>
<dbReference type="GO" id="GO:0098703">
    <property type="term" value="P:calcium ion import across plasma membrane"/>
    <property type="evidence" value="ECO:0007669"/>
    <property type="project" value="TreeGrafter"/>
</dbReference>
<feature type="domain" description="Ion transport" evidence="14">
    <location>
        <begin position="47"/>
        <end position="162"/>
    </location>
</feature>
<dbReference type="InterPro" id="IPR005821">
    <property type="entry name" value="Ion_trans_dom"/>
</dbReference>
<dbReference type="InterPro" id="IPR027359">
    <property type="entry name" value="Volt_channel_dom_sf"/>
</dbReference>
<dbReference type="Proteomes" id="UP000324091">
    <property type="component" value="Chromosome 18"/>
</dbReference>
<keyword evidence="10 13" id="KW-0472">Membrane</keyword>
<feature type="compositionally biased region" description="Polar residues" evidence="12">
    <location>
        <begin position="178"/>
        <end position="188"/>
    </location>
</feature>
<keyword evidence="5 13" id="KW-0812">Transmembrane</keyword>
<evidence type="ECO:0000256" key="4">
    <source>
        <dbReference type="ARBA" id="ARBA00022673"/>
    </source>
</evidence>
<evidence type="ECO:0000256" key="13">
    <source>
        <dbReference type="SAM" id="Phobius"/>
    </source>
</evidence>
<proteinExistence type="predicted"/>
<feature type="transmembrane region" description="Helical" evidence="13">
    <location>
        <begin position="48"/>
        <end position="68"/>
    </location>
</feature>
<name>A0A5C6NRW1_9TELE</name>
<dbReference type="PANTHER" id="PTHR45628:SF39">
    <property type="entry name" value="VOLTAGE-DEPENDENT T-TYPE CALCIUM CHANNEL SUBUNIT ALPHA-1I"/>
    <property type="match status" value="1"/>
</dbReference>
<evidence type="ECO:0000256" key="6">
    <source>
        <dbReference type="ARBA" id="ARBA00022837"/>
    </source>
</evidence>
<evidence type="ECO:0000256" key="1">
    <source>
        <dbReference type="ARBA" id="ARBA00004141"/>
    </source>
</evidence>
<keyword evidence="3" id="KW-0109">Calcium transport</keyword>